<dbReference type="InterPro" id="IPR023631">
    <property type="entry name" value="Amidase_dom"/>
</dbReference>
<accession>A0A0F4T978</accession>
<evidence type="ECO:0000259" key="1">
    <source>
        <dbReference type="Pfam" id="PF01425"/>
    </source>
</evidence>
<dbReference type="Gene3D" id="3.90.1300.10">
    <property type="entry name" value="Amidase signature (AS) domain"/>
    <property type="match status" value="1"/>
</dbReference>
<organism evidence="2 3">
    <name type="scientific">Pseudomonas fluorescens</name>
    <dbReference type="NCBI Taxonomy" id="294"/>
    <lineage>
        <taxon>Bacteria</taxon>
        <taxon>Pseudomonadati</taxon>
        <taxon>Pseudomonadota</taxon>
        <taxon>Gammaproteobacteria</taxon>
        <taxon>Pseudomonadales</taxon>
        <taxon>Pseudomonadaceae</taxon>
        <taxon>Pseudomonas</taxon>
    </lineage>
</organism>
<dbReference type="EMBL" id="LACD01000022">
    <property type="protein sequence ID" value="KJZ42039.1"/>
    <property type="molecule type" value="Genomic_DNA"/>
</dbReference>
<dbReference type="Pfam" id="PF01425">
    <property type="entry name" value="Amidase"/>
    <property type="match status" value="1"/>
</dbReference>
<gene>
    <name evidence="2" type="ORF">VC34_18150</name>
</gene>
<feature type="domain" description="Amidase" evidence="1">
    <location>
        <begin position="24"/>
        <end position="434"/>
    </location>
</feature>
<dbReference type="InterPro" id="IPR000120">
    <property type="entry name" value="Amidase"/>
</dbReference>
<evidence type="ECO:0000313" key="2">
    <source>
        <dbReference type="EMBL" id="KJZ42039.1"/>
    </source>
</evidence>
<name>A0A0F4T978_PSEFL</name>
<protein>
    <recommendedName>
        <fullName evidence="1">Amidase domain-containing protein</fullName>
    </recommendedName>
</protein>
<proteinExistence type="predicted"/>
<dbReference type="InterPro" id="IPR036928">
    <property type="entry name" value="AS_sf"/>
</dbReference>
<reference evidence="2 3" key="1">
    <citation type="submission" date="2015-03" db="EMBL/GenBank/DDBJ databases">
        <title>Comparative genomics of Pseudomonas insights into diversity of traits involved in vanlence and defense.</title>
        <authorList>
            <person name="Qin Y."/>
        </authorList>
    </citation>
    <scope>NUCLEOTIDE SEQUENCE [LARGE SCALE GENOMIC DNA]</scope>
    <source>
        <strain evidence="2 3">C3</strain>
    </source>
</reference>
<dbReference type="SUPFAM" id="SSF75304">
    <property type="entry name" value="Amidase signature (AS) enzymes"/>
    <property type="match status" value="1"/>
</dbReference>
<evidence type="ECO:0000313" key="3">
    <source>
        <dbReference type="Proteomes" id="UP000033500"/>
    </source>
</evidence>
<dbReference type="PANTHER" id="PTHR11895">
    <property type="entry name" value="TRANSAMIDASE"/>
    <property type="match status" value="1"/>
</dbReference>
<dbReference type="Proteomes" id="UP000033500">
    <property type="component" value="Unassembled WGS sequence"/>
</dbReference>
<comment type="caution">
    <text evidence="2">The sequence shown here is derived from an EMBL/GenBank/DDBJ whole genome shotgun (WGS) entry which is preliminary data.</text>
</comment>
<dbReference type="PANTHER" id="PTHR11895:SF176">
    <property type="entry name" value="AMIDASE AMID-RELATED"/>
    <property type="match status" value="1"/>
</dbReference>
<dbReference type="GO" id="GO:0003824">
    <property type="term" value="F:catalytic activity"/>
    <property type="evidence" value="ECO:0007669"/>
    <property type="project" value="InterPro"/>
</dbReference>
<sequence>MDTVVETLKKLHDGSISATQLVQAAFIQAREADSVFISLLEESALAMAHDSDVRRQHGQPLSPLDGLPLAIKDLFDIEGTVTTAGSTTRSAIAPATRDAAVIEKLRALGVVFIGKTNLSEFAYSGLGLNPYYGTPTALFANCDPRAPGGSSSGSAIAVQRGIVTAALATDTAGSIRVPAAFNGLVGFKTSTSRHDMSGVHPLAVTLDSLGPIAQTVEDCRLLDNAMRGLSDSPASAVDLSEVRFIVDTKVLQDPRLQPAVARNLERVMDILHQCGAQIERRPVRAVERARELISSVGWLGAIEAWKLLIAVVEGPDAERMDRQIRTRLLKARDLTVEKEVQLRVVRQQLIADMAEELGDSILVLPTVFHVAPALAPLEADDALFAQLNLDTLAITMVGSLLDMPGVAMPSGVNESDLPTSILFSSITGKDDRLLDICCAIERAL</sequence>
<dbReference type="AlphaFoldDB" id="A0A0F4T978"/>
<dbReference type="PATRIC" id="fig|294.130.peg.3590"/>